<dbReference type="SMART" id="SM00563">
    <property type="entry name" value="PlsC"/>
    <property type="match status" value="1"/>
</dbReference>
<dbReference type="Proteomes" id="UP000316256">
    <property type="component" value="Unassembled WGS sequence"/>
</dbReference>
<dbReference type="InterPro" id="IPR002123">
    <property type="entry name" value="Plipid/glycerol_acylTrfase"/>
</dbReference>
<protein>
    <submittedName>
        <fullName evidence="4">1-acyl-sn-glycerol-3-phosphate acyltransferase</fullName>
    </submittedName>
</protein>
<dbReference type="GO" id="GO:0003841">
    <property type="term" value="F:1-acylglycerol-3-phosphate O-acyltransferase activity"/>
    <property type="evidence" value="ECO:0007669"/>
    <property type="project" value="TreeGrafter"/>
</dbReference>
<evidence type="ECO:0000256" key="2">
    <source>
        <dbReference type="ARBA" id="ARBA00023315"/>
    </source>
</evidence>
<evidence type="ECO:0000259" key="3">
    <source>
        <dbReference type="SMART" id="SM00563"/>
    </source>
</evidence>
<evidence type="ECO:0000256" key="1">
    <source>
        <dbReference type="ARBA" id="ARBA00022679"/>
    </source>
</evidence>
<accession>A0A541B9V3</accession>
<comment type="caution">
    <text evidence="4">The sequence shown here is derived from an EMBL/GenBank/DDBJ whole genome shotgun (WGS) entry which is preliminary data.</text>
</comment>
<dbReference type="SUPFAM" id="SSF69593">
    <property type="entry name" value="Glycerol-3-phosphate (1)-acyltransferase"/>
    <property type="match status" value="1"/>
</dbReference>
<name>A0A541B9V3_9NOCA</name>
<keyword evidence="1 4" id="KW-0808">Transferase</keyword>
<dbReference type="EMBL" id="VIGH01000004">
    <property type="protein sequence ID" value="TQF69104.1"/>
    <property type="molecule type" value="Genomic_DNA"/>
</dbReference>
<dbReference type="Pfam" id="PF01553">
    <property type="entry name" value="Acyltransferase"/>
    <property type="match status" value="1"/>
</dbReference>
<dbReference type="PANTHER" id="PTHR10434">
    <property type="entry name" value="1-ACYL-SN-GLYCEROL-3-PHOSPHATE ACYLTRANSFERASE"/>
    <property type="match status" value="1"/>
</dbReference>
<evidence type="ECO:0000313" key="4">
    <source>
        <dbReference type="EMBL" id="TQF69104.1"/>
    </source>
</evidence>
<organism evidence="4 5">
    <name type="scientific">Rhodococcus spelaei</name>
    <dbReference type="NCBI Taxonomy" id="2546320"/>
    <lineage>
        <taxon>Bacteria</taxon>
        <taxon>Bacillati</taxon>
        <taxon>Actinomycetota</taxon>
        <taxon>Actinomycetes</taxon>
        <taxon>Mycobacteriales</taxon>
        <taxon>Nocardiaceae</taxon>
        <taxon>Rhodococcus</taxon>
    </lineage>
</organism>
<dbReference type="PANTHER" id="PTHR10434:SF11">
    <property type="entry name" value="1-ACYL-SN-GLYCEROL-3-PHOSPHATE ACYLTRANSFERASE"/>
    <property type="match status" value="1"/>
</dbReference>
<gene>
    <name evidence="4" type="ORF">FK531_10055</name>
</gene>
<evidence type="ECO:0000313" key="5">
    <source>
        <dbReference type="Proteomes" id="UP000316256"/>
    </source>
</evidence>
<sequence>MDKPDVTLENSDAVYDYYLAHQQNRLLAKAAYATLAYRFRPRIRYAEGVRERLRELVRSNTRLVLAVNHLTERDPYTVAGAAWRSPLRQVIGRTRVLAKDELFAEPTRRDRIDLMGSIPVFRGKNHGMRAVNAAGQRMMDVCAERMRRGDDVAIFPEGTCNEEDPTRLQRIGSGIGHITSRAMKLGVRPALVHMGISYGPGVDRYADDAAVRGASVYFTTPVTDLPEKPAEIARLVQAGLQDAVDGAVARY</sequence>
<feature type="domain" description="Phospholipid/glycerol acyltransferase" evidence="3">
    <location>
        <begin position="63"/>
        <end position="199"/>
    </location>
</feature>
<dbReference type="AlphaFoldDB" id="A0A541B9V3"/>
<reference evidence="4 5" key="1">
    <citation type="submission" date="2019-06" db="EMBL/GenBank/DDBJ databases">
        <title>Rhodococcus spaelei sp. nov., isolated from a cave.</title>
        <authorList>
            <person name="Lee S.D."/>
        </authorList>
    </citation>
    <scope>NUCLEOTIDE SEQUENCE [LARGE SCALE GENOMIC DNA]</scope>
    <source>
        <strain evidence="4 5">C9-5</strain>
    </source>
</reference>
<dbReference type="OrthoDB" id="3772582at2"/>
<keyword evidence="2 4" id="KW-0012">Acyltransferase</keyword>
<proteinExistence type="predicted"/>
<keyword evidence="5" id="KW-1185">Reference proteome</keyword>
<dbReference type="GO" id="GO:0006654">
    <property type="term" value="P:phosphatidic acid biosynthetic process"/>
    <property type="evidence" value="ECO:0007669"/>
    <property type="project" value="TreeGrafter"/>
</dbReference>
<dbReference type="RefSeq" id="WP_142098616.1">
    <property type="nucleotide sequence ID" value="NZ_VIGH01000004.1"/>
</dbReference>